<dbReference type="NCBIfam" id="TIGR02406">
    <property type="entry name" value="ectoine_EctA"/>
    <property type="match status" value="1"/>
</dbReference>
<evidence type="ECO:0000256" key="6">
    <source>
        <dbReference type="ARBA" id="ARBA00023315"/>
    </source>
</evidence>
<comment type="function">
    <text evidence="8">Catalyzes the acetylation of L-2,4-diaminobutyrate (DABA) to gamma-N-acetyl-alpha,gamma-diaminobutyric acid (ADABA) with acetyl coenzyme A.</text>
</comment>
<dbReference type="GO" id="GO:0019491">
    <property type="term" value="P:ectoine biosynthetic process"/>
    <property type="evidence" value="ECO:0007669"/>
    <property type="project" value="UniProtKB-UniPathway"/>
</dbReference>
<organism evidence="10 11">
    <name type="scientific">Arcobacter cloacae</name>
    <dbReference type="NCBI Taxonomy" id="1054034"/>
    <lineage>
        <taxon>Bacteria</taxon>
        <taxon>Pseudomonadati</taxon>
        <taxon>Campylobacterota</taxon>
        <taxon>Epsilonproteobacteria</taxon>
        <taxon>Campylobacterales</taxon>
        <taxon>Arcobacteraceae</taxon>
        <taxon>Arcobacter</taxon>
    </lineage>
</organism>
<keyword evidence="5 8" id="KW-0808">Transferase</keyword>
<dbReference type="InterPro" id="IPR012772">
    <property type="entry name" value="Ectoine_EctA"/>
</dbReference>
<dbReference type="RefSeq" id="WP_128986532.1">
    <property type="nucleotide sequence ID" value="NZ_PDJZ01000006.1"/>
</dbReference>
<comment type="similarity">
    <text evidence="2 8">Belongs to the acetyltransferase family. EctA subfamily.</text>
</comment>
<gene>
    <name evidence="8 10" type="primary">ectA</name>
    <name evidence="10" type="ORF">CRU90_06795</name>
</gene>
<evidence type="ECO:0000256" key="8">
    <source>
        <dbReference type="RuleBase" id="RU365045"/>
    </source>
</evidence>
<comment type="catalytic activity">
    <reaction evidence="7 8">
        <text>L-2,4-diaminobutanoate + acetyl-CoA = (2S)-4-acetamido-2-aminobutanoate + CoA + H(+)</text>
        <dbReference type="Rhea" id="RHEA:16901"/>
        <dbReference type="ChEBI" id="CHEBI:15378"/>
        <dbReference type="ChEBI" id="CHEBI:57287"/>
        <dbReference type="ChEBI" id="CHEBI:57288"/>
        <dbReference type="ChEBI" id="CHEBI:58761"/>
        <dbReference type="ChEBI" id="CHEBI:58929"/>
        <dbReference type="EC" id="2.3.1.178"/>
    </reaction>
</comment>
<dbReference type="EMBL" id="PDJZ01000006">
    <property type="protein sequence ID" value="RXJ84101.1"/>
    <property type="molecule type" value="Genomic_DNA"/>
</dbReference>
<dbReference type="SUPFAM" id="SSF55729">
    <property type="entry name" value="Acyl-CoA N-acyltransferases (Nat)"/>
    <property type="match status" value="1"/>
</dbReference>
<dbReference type="InterPro" id="IPR000182">
    <property type="entry name" value="GNAT_dom"/>
</dbReference>
<evidence type="ECO:0000256" key="1">
    <source>
        <dbReference type="ARBA" id="ARBA00004978"/>
    </source>
</evidence>
<sequence length="160" mass="18437">MNEIIFSKPLKENAKDIYNLIKRGGVLDLNSEYLYLLQCTHFSDTCSVATFNDEIIGFVSGYLLPNKNDTLFIWQVAVDERFRGQNIAFKTIMNIFNSNENIKYILSTVSPSNKPSQRVFEKLANHFNTKIENETAFSLEDFLNSHEIEVQYLIGPINNK</sequence>
<evidence type="ECO:0000256" key="2">
    <source>
        <dbReference type="ARBA" id="ARBA00010712"/>
    </source>
</evidence>
<dbReference type="GO" id="GO:0033816">
    <property type="term" value="F:diaminobutyrate acetyltransferase activity"/>
    <property type="evidence" value="ECO:0007669"/>
    <property type="project" value="UniProtKB-EC"/>
</dbReference>
<reference evidence="10 11" key="1">
    <citation type="submission" date="2017-10" db="EMBL/GenBank/DDBJ databases">
        <title>Genomics of the genus Arcobacter.</title>
        <authorList>
            <person name="Perez-Cataluna A."/>
            <person name="Figueras M.J."/>
        </authorList>
    </citation>
    <scope>NUCLEOTIDE SEQUENCE [LARGE SCALE GENOMIC DNA]</scope>
    <source>
        <strain evidence="10 11">F26</strain>
    </source>
</reference>
<dbReference type="Proteomes" id="UP000290870">
    <property type="component" value="Unassembled WGS sequence"/>
</dbReference>
<evidence type="ECO:0000313" key="11">
    <source>
        <dbReference type="Proteomes" id="UP000290870"/>
    </source>
</evidence>
<dbReference type="EC" id="2.3.1.178" evidence="3 8"/>
<comment type="caution">
    <text evidence="10">The sequence shown here is derived from an EMBL/GenBank/DDBJ whole genome shotgun (WGS) entry which is preliminary data.</text>
</comment>
<dbReference type="Pfam" id="PF00583">
    <property type="entry name" value="Acetyltransf_1"/>
    <property type="match status" value="1"/>
</dbReference>
<evidence type="ECO:0000256" key="7">
    <source>
        <dbReference type="ARBA" id="ARBA00048924"/>
    </source>
</evidence>
<dbReference type="Gene3D" id="3.40.630.30">
    <property type="match status" value="1"/>
</dbReference>
<evidence type="ECO:0000259" key="9">
    <source>
        <dbReference type="PROSITE" id="PS51186"/>
    </source>
</evidence>
<feature type="domain" description="N-acetyltransferase" evidence="9">
    <location>
        <begin position="4"/>
        <end position="144"/>
    </location>
</feature>
<evidence type="ECO:0000256" key="5">
    <source>
        <dbReference type="ARBA" id="ARBA00022679"/>
    </source>
</evidence>
<dbReference type="CDD" id="cd04301">
    <property type="entry name" value="NAT_SF"/>
    <property type="match status" value="1"/>
</dbReference>
<evidence type="ECO:0000256" key="3">
    <source>
        <dbReference type="ARBA" id="ARBA00012355"/>
    </source>
</evidence>
<evidence type="ECO:0000256" key="4">
    <source>
        <dbReference type="ARBA" id="ARBA00017935"/>
    </source>
</evidence>
<dbReference type="PROSITE" id="PS51186">
    <property type="entry name" value="GNAT"/>
    <property type="match status" value="1"/>
</dbReference>
<dbReference type="OrthoDB" id="2436196at2"/>
<accession>A0A4Q0ZGK2</accession>
<comment type="pathway">
    <text evidence="1 8">Amine and polyamine biosynthesis; ectoine biosynthesis; L-ectoine from L-aspartate 4-semialdehyde: step 2/3.</text>
</comment>
<evidence type="ECO:0000313" key="10">
    <source>
        <dbReference type="EMBL" id="RXJ84101.1"/>
    </source>
</evidence>
<dbReference type="UniPathway" id="UPA00067">
    <property type="reaction ID" value="UER00122"/>
</dbReference>
<name>A0A4Q0ZGK2_9BACT</name>
<keyword evidence="6 8" id="KW-0012">Acyltransferase</keyword>
<protein>
    <recommendedName>
        <fullName evidence="4 8">L-2,4-diaminobutyric acid acetyltransferase</fullName>
        <shortName evidence="8">DABA acetyltransferase</shortName>
        <ecNumber evidence="3 8">2.3.1.178</ecNumber>
    </recommendedName>
</protein>
<dbReference type="InterPro" id="IPR016181">
    <property type="entry name" value="Acyl_CoA_acyltransferase"/>
</dbReference>
<proteinExistence type="inferred from homology"/>
<dbReference type="AlphaFoldDB" id="A0A4Q0ZGK2"/>